<protein>
    <submittedName>
        <fullName evidence="1">Uncharacterized protein</fullName>
    </submittedName>
</protein>
<sequence>MFQAKHSTSDESRVNGYKLEVAWAKFQKRTSSTPSKQRKEPQKKMVWKWIPKKKITSIPNEAPKALEDNQQLASPYEQALLSYPNSNKLEAPNGNLEVVGTDVHEGLLDNSKTITQPLDDPHNRPIFVGKFPSQAPSCRSFMEDDKKINSFCAYLIVPSKWPFNFMRRGR</sequence>
<dbReference type="EMBL" id="JAKOGI010000729">
    <property type="protein sequence ID" value="KAJ8431031.1"/>
    <property type="molecule type" value="Genomic_DNA"/>
</dbReference>
<reference evidence="1" key="1">
    <citation type="submission" date="2022-04" db="EMBL/GenBank/DDBJ databases">
        <title>Carnegiea gigantea Genome sequencing and assembly v2.</title>
        <authorList>
            <person name="Copetti D."/>
            <person name="Sanderson M.J."/>
            <person name="Burquez A."/>
            <person name="Wojciechowski M.F."/>
        </authorList>
    </citation>
    <scope>NUCLEOTIDE SEQUENCE</scope>
    <source>
        <strain evidence="1">SGP5-SGP5p</strain>
        <tissue evidence="1">Aerial part</tissue>
    </source>
</reference>
<organism evidence="1 2">
    <name type="scientific">Carnegiea gigantea</name>
    <dbReference type="NCBI Taxonomy" id="171969"/>
    <lineage>
        <taxon>Eukaryota</taxon>
        <taxon>Viridiplantae</taxon>
        <taxon>Streptophyta</taxon>
        <taxon>Embryophyta</taxon>
        <taxon>Tracheophyta</taxon>
        <taxon>Spermatophyta</taxon>
        <taxon>Magnoliopsida</taxon>
        <taxon>eudicotyledons</taxon>
        <taxon>Gunneridae</taxon>
        <taxon>Pentapetalae</taxon>
        <taxon>Caryophyllales</taxon>
        <taxon>Cactineae</taxon>
        <taxon>Cactaceae</taxon>
        <taxon>Cactoideae</taxon>
        <taxon>Echinocereeae</taxon>
        <taxon>Carnegiea</taxon>
    </lineage>
</organism>
<comment type="caution">
    <text evidence="1">The sequence shown here is derived from an EMBL/GenBank/DDBJ whole genome shotgun (WGS) entry which is preliminary data.</text>
</comment>
<evidence type="ECO:0000313" key="2">
    <source>
        <dbReference type="Proteomes" id="UP001153076"/>
    </source>
</evidence>
<gene>
    <name evidence="1" type="ORF">Cgig2_022973</name>
</gene>
<keyword evidence="2" id="KW-1185">Reference proteome</keyword>
<accession>A0A9Q1JU80</accession>
<dbReference type="AlphaFoldDB" id="A0A9Q1JU80"/>
<evidence type="ECO:0000313" key="1">
    <source>
        <dbReference type="EMBL" id="KAJ8431031.1"/>
    </source>
</evidence>
<proteinExistence type="predicted"/>
<dbReference type="Proteomes" id="UP001153076">
    <property type="component" value="Unassembled WGS sequence"/>
</dbReference>
<name>A0A9Q1JU80_9CARY</name>